<keyword evidence="6 9" id="KW-0812">Transmembrane</keyword>
<gene>
    <name evidence="9" type="primary">cobD</name>
    <name evidence="10" type="ORF">AMD01_10990</name>
</gene>
<feature type="transmembrane region" description="Helical" evidence="9">
    <location>
        <begin position="163"/>
        <end position="184"/>
    </location>
</feature>
<protein>
    <recommendedName>
        <fullName evidence="9">Cobalamin biosynthesis protein CobD</fullName>
    </recommendedName>
</protein>
<keyword evidence="11" id="KW-1185">Reference proteome</keyword>
<comment type="subcellular location">
    <subcellularLocation>
        <location evidence="1 9">Cell membrane</location>
        <topology evidence="1 9">Multi-pass membrane protein</topology>
    </subcellularLocation>
</comment>
<reference evidence="11" key="1">
    <citation type="submission" date="2015-08" db="EMBL/GenBank/DDBJ databases">
        <title>Fjat-14210 dsm16467.</title>
        <authorList>
            <person name="Liu B."/>
            <person name="Wang J."/>
            <person name="Zhu Y."/>
            <person name="Liu G."/>
            <person name="Chen Q."/>
            <person name="Chen Z."/>
            <person name="Lan J."/>
            <person name="Che J."/>
            <person name="Ge C."/>
            <person name="Shi H."/>
            <person name="Pan Z."/>
            <person name="Liu X."/>
        </authorList>
    </citation>
    <scope>NUCLEOTIDE SEQUENCE [LARGE SCALE GENOMIC DNA]</scope>
    <source>
        <strain evidence="11">DSM 16467</strain>
    </source>
</reference>
<evidence type="ECO:0000313" key="10">
    <source>
        <dbReference type="EMBL" id="KOO46362.1"/>
    </source>
</evidence>
<accession>A0A0M0L664</accession>
<feature type="transmembrane region" description="Helical" evidence="9">
    <location>
        <begin position="309"/>
        <end position="330"/>
    </location>
</feature>
<dbReference type="EMBL" id="LILC01000013">
    <property type="protein sequence ID" value="KOO46362.1"/>
    <property type="molecule type" value="Genomic_DNA"/>
</dbReference>
<organism evidence="10 11">
    <name type="scientific">Priestia koreensis</name>
    <dbReference type="NCBI Taxonomy" id="284581"/>
    <lineage>
        <taxon>Bacteria</taxon>
        <taxon>Bacillati</taxon>
        <taxon>Bacillota</taxon>
        <taxon>Bacilli</taxon>
        <taxon>Bacillales</taxon>
        <taxon>Bacillaceae</taxon>
        <taxon>Priestia</taxon>
    </lineage>
</organism>
<comment type="similarity">
    <text evidence="3 9">Belongs to the CobD/CbiB family.</text>
</comment>
<evidence type="ECO:0000256" key="9">
    <source>
        <dbReference type="HAMAP-Rule" id="MF_00024"/>
    </source>
</evidence>
<dbReference type="STRING" id="284581.AMD01_10990"/>
<dbReference type="PANTHER" id="PTHR34308:SF1">
    <property type="entry name" value="COBALAMIN BIOSYNTHESIS PROTEIN CBIB"/>
    <property type="match status" value="1"/>
</dbReference>
<dbReference type="HAMAP" id="MF_00024">
    <property type="entry name" value="CobD_CbiB"/>
    <property type="match status" value="1"/>
</dbReference>
<dbReference type="RefSeq" id="WP_053401445.1">
    <property type="nucleotide sequence ID" value="NZ_LILC01000013.1"/>
</dbReference>
<dbReference type="AlphaFoldDB" id="A0A0M0L664"/>
<dbReference type="UniPathway" id="UPA00148"/>
<dbReference type="GO" id="GO:0015420">
    <property type="term" value="F:ABC-type vitamin B12 transporter activity"/>
    <property type="evidence" value="ECO:0007669"/>
    <property type="project" value="UniProtKB-UniRule"/>
</dbReference>
<dbReference type="PANTHER" id="PTHR34308">
    <property type="entry name" value="COBALAMIN BIOSYNTHESIS PROTEIN CBIB"/>
    <property type="match status" value="1"/>
</dbReference>
<evidence type="ECO:0000256" key="7">
    <source>
        <dbReference type="ARBA" id="ARBA00022989"/>
    </source>
</evidence>
<evidence type="ECO:0000256" key="1">
    <source>
        <dbReference type="ARBA" id="ARBA00004651"/>
    </source>
</evidence>
<evidence type="ECO:0000256" key="6">
    <source>
        <dbReference type="ARBA" id="ARBA00022692"/>
    </source>
</evidence>
<evidence type="ECO:0000256" key="3">
    <source>
        <dbReference type="ARBA" id="ARBA00006263"/>
    </source>
</evidence>
<dbReference type="InterPro" id="IPR004485">
    <property type="entry name" value="Cobalamin_biosynth_CobD/CbiB"/>
</dbReference>
<evidence type="ECO:0000256" key="8">
    <source>
        <dbReference type="ARBA" id="ARBA00023136"/>
    </source>
</evidence>
<dbReference type="Proteomes" id="UP000037558">
    <property type="component" value="Unassembled WGS sequence"/>
</dbReference>
<dbReference type="Pfam" id="PF03186">
    <property type="entry name" value="CobD_Cbib"/>
    <property type="match status" value="1"/>
</dbReference>
<proteinExistence type="inferred from homology"/>
<comment type="pathway">
    <text evidence="2 9">Cofactor biosynthesis; adenosylcobalamin biosynthesis.</text>
</comment>
<dbReference type="GO" id="GO:0005886">
    <property type="term" value="C:plasma membrane"/>
    <property type="evidence" value="ECO:0007669"/>
    <property type="project" value="UniProtKB-SubCell"/>
</dbReference>
<evidence type="ECO:0000256" key="2">
    <source>
        <dbReference type="ARBA" id="ARBA00004953"/>
    </source>
</evidence>
<keyword evidence="7 9" id="KW-1133">Transmembrane helix</keyword>
<keyword evidence="5 9" id="KW-0169">Cobalamin biosynthesis</keyword>
<comment type="caution">
    <text evidence="10">The sequence shown here is derived from an EMBL/GenBank/DDBJ whole genome shotgun (WGS) entry which is preliminary data.</text>
</comment>
<sequence length="331" mass="36579">MDVTQISMFIIYHLVAMTGALVLDMIIGDPEHWPHPVRWFGNWIAFLEKRLNRGNGRQRKGFVVVLSMLVWTIGIGGMVVYTAYHVHPYIGVAVEALLIAPTIATKSLADAAIKVLRPLTEGEIERARYEVGMIVGRDTDQLNEGEIARATVETVAENTSDGITAPLLFALIGGAPLALFYRAINTCDSMVGYKNDCYGEFGYASAKTDDLLNYVPSRLTAFAMLIANRSYDHLSFRALWQLMKRDARKHPSPNSGYGESAMAALLGIRLGGLNMYKGIPSHRPEIGDAKQPLTSAHIKQSVAVMRRTVFAYWFLLCVIGGVIIVITYPWG</sequence>
<evidence type="ECO:0000313" key="11">
    <source>
        <dbReference type="Proteomes" id="UP000037558"/>
    </source>
</evidence>
<dbReference type="OrthoDB" id="9811967at2"/>
<dbReference type="GO" id="GO:0009236">
    <property type="term" value="P:cobalamin biosynthetic process"/>
    <property type="evidence" value="ECO:0007669"/>
    <property type="project" value="UniProtKB-UniRule"/>
</dbReference>
<comment type="function">
    <text evidence="9">Converts cobyric acid to cobinamide by the addition of aminopropanol on the F carboxylic group.</text>
</comment>
<dbReference type="PATRIC" id="fig|284581.3.peg.2301"/>
<keyword evidence="4 9" id="KW-1003">Cell membrane</keyword>
<dbReference type="GO" id="GO:0048472">
    <property type="term" value="F:threonine-phosphate decarboxylase activity"/>
    <property type="evidence" value="ECO:0007669"/>
    <property type="project" value="InterPro"/>
</dbReference>
<comment type="caution">
    <text evidence="9">Lacks conserved residue(s) required for the propagation of feature annotation.</text>
</comment>
<name>A0A0M0L664_9BACI</name>
<evidence type="ECO:0000256" key="5">
    <source>
        <dbReference type="ARBA" id="ARBA00022573"/>
    </source>
</evidence>
<dbReference type="NCBIfam" id="TIGR00380">
    <property type="entry name" value="cobal_cbiB"/>
    <property type="match status" value="1"/>
</dbReference>
<evidence type="ECO:0000256" key="4">
    <source>
        <dbReference type="ARBA" id="ARBA00022475"/>
    </source>
</evidence>
<feature type="transmembrane region" description="Helical" evidence="9">
    <location>
        <begin position="62"/>
        <end position="84"/>
    </location>
</feature>
<keyword evidence="8 9" id="KW-0472">Membrane</keyword>